<dbReference type="InterPro" id="IPR050305">
    <property type="entry name" value="Small_GTPase_Rab"/>
</dbReference>
<evidence type="ECO:0000256" key="2">
    <source>
        <dbReference type="ARBA" id="ARBA00022741"/>
    </source>
</evidence>
<dbReference type="PROSITE" id="PS51417">
    <property type="entry name" value="ARF"/>
    <property type="match status" value="1"/>
</dbReference>
<dbReference type="PANTHER" id="PTHR47980">
    <property type="entry name" value="LD44762P"/>
    <property type="match status" value="1"/>
</dbReference>
<dbReference type="FunFam" id="3.40.50.300:FF:001018">
    <property type="entry name" value="Rab family GTPase"/>
    <property type="match status" value="1"/>
</dbReference>
<comment type="function">
    <text evidence="7">Protein transport. Probably involved in vesicular traffic from ER to Golgi.</text>
</comment>
<accession>A0A8S1LK19</accession>
<evidence type="ECO:0000256" key="9">
    <source>
        <dbReference type="ARBA" id="ARBA00081865"/>
    </source>
</evidence>
<keyword evidence="2" id="KW-0547">Nucleotide-binding</keyword>
<proteinExistence type="inferred from homology"/>
<dbReference type="CDD" id="cd00154">
    <property type="entry name" value="Rab"/>
    <property type="match status" value="1"/>
</dbReference>
<evidence type="ECO:0000256" key="5">
    <source>
        <dbReference type="ARBA" id="ARBA00023288"/>
    </source>
</evidence>
<dbReference type="PROSITE" id="PS51419">
    <property type="entry name" value="RAB"/>
    <property type="match status" value="1"/>
</dbReference>
<sequence>MSRQGNSQDYDWLVKVIVIGDSGVGKTNILSQFCDAKFSITHMATLGVDFKIKTIDVDGKKLKLQIWDTAGQERFRNITKTYYKGAQGVILTYSVIDRQSFQNVDGWLRSIQENTNSSDVQLVLVGNKADMSAERQVTLEEGNKLSQQYNIPFFETSAKSGMNINEAFQNLAQRIIQTLSKMQANDEINNLNLKPLQPKEKSKTESCC</sequence>
<keyword evidence="3" id="KW-0813">Transport</keyword>
<dbReference type="SMART" id="SM00177">
    <property type="entry name" value="ARF"/>
    <property type="match status" value="1"/>
</dbReference>
<dbReference type="GO" id="GO:0015031">
    <property type="term" value="P:protein transport"/>
    <property type="evidence" value="ECO:0007669"/>
    <property type="project" value="UniProtKB-KW"/>
</dbReference>
<keyword evidence="5" id="KW-0449">Lipoprotein</keyword>
<dbReference type="Proteomes" id="UP000688137">
    <property type="component" value="Unassembled WGS sequence"/>
</dbReference>
<dbReference type="InterPro" id="IPR005225">
    <property type="entry name" value="Small_GTP-bd"/>
</dbReference>
<dbReference type="PROSITE" id="PS51421">
    <property type="entry name" value="RAS"/>
    <property type="match status" value="1"/>
</dbReference>
<dbReference type="GO" id="GO:0003924">
    <property type="term" value="F:GTPase activity"/>
    <property type="evidence" value="ECO:0007669"/>
    <property type="project" value="InterPro"/>
</dbReference>
<evidence type="ECO:0000313" key="11">
    <source>
        <dbReference type="Proteomes" id="UP000688137"/>
    </source>
</evidence>
<dbReference type="Pfam" id="PF00071">
    <property type="entry name" value="Ras"/>
    <property type="match status" value="1"/>
</dbReference>
<evidence type="ECO:0000313" key="10">
    <source>
        <dbReference type="EMBL" id="CAD8066765.1"/>
    </source>
</evidence>
<name>A0A8S1LK19_PARPR</name>
<dbReference type="InterPro" id="IPR001806">
    <property type="entry name" value="Small_GTPase"/>
</dbReference>
<protein>
    <recommendedName>
        <fullName evidence="8">Ras-related protein Rab-1</fullName>
    </recommendedName>
    <alternativeName>
        <fullName evidence="9">Small GTP-binding protein rab1</fullName>
    </alternativeName>
</protein>
<dbReference type="OMA" id="MSRQGNS"/>
<comment type="similarity">
    <text evidence="1">Belongs to the small GTPase superfamily. Rab family.</text>
</comment>
<evidence type="ECO:0000256" key="7">
    <source>
        <dbReference type="ARBA" id="ARBA00053444"/>
    </source>
</evidence>
<evidence type="ECO:0000256" key="6">
    <source>
        <dbReference type="ARBA" id="ARBA00023289"/>
    </source>
</evidence>
<keyword evidence="3" id="KW-0653">Protein transport</keyword>
<dbReference type="SMART" id="SM00174">
    <property type="entry name" value="RHO"/>
    <property type="match status" value="1"/>
</dbReference>
<dbReference type="SMART" id="SM00173">
    <property type="entry name" value="RAS"/>
    <property type="match status" value="1"/>
</dbReference>
<dbReference type="AlphaFoldDB" id="A0A8S1LK19"/>
<dbReference type="EMBL" id="CAJJDM010000038">
    <property type="protein sequence ID" value="CAD8066765.1"/>
    <property type="molecule type" value="Genomic_DNA"/>
</dbReference>
<evidence type="ECO:0000256" key="1">
    <source>
        <dbReference type="ARBA" id="ARBA00006270"/>
    </source>
</evidence>
<evidence type="ECO:0000256" key="3">
    <source>
        <dbReference type="ARBA" id="ARBA00022927"/>
    </source>
</evidence>
<reference evidence="10" key="1">
    <citation type="submission" date="2021-01" db="EMBL/GenBank/DDBJ databases">
        <authorList>
            <consortium name="Genoscope - CEA"/>
            <person name="William W."/>
        </authorList>
    </citation>
    <scope>NUCLEOTIDE SEQUENCE</scope>
</reference>
<keyword evidence="6" id="KW-0636">Prenylation</keyword>
<organism evidence="10 11">
    <name type="scientific">Paramecium primaurelia</name>
    <dbReference type="NCBI Taxonomy" id="5886"/>
    <lineage>
        <taxon>Eukaryota</taxon>
        <taxon>Sar</taxon>
        <taxon>Alveolata</taxon>
        <taxon>Ciliophora</taxon>
        <taxon>Intramacronucleata</taxon>
        <taxon>Oligohymenophorea</taxon>
        <taxon>Peniculida</taxon>
        <taxon>Parameciidae</taxon>
        <taxon>Paramecium</taxon>
    </lineage>
</organism>
<dbReference type="SMART" id="SM00176">
    <property type="entry name" value="RAN"/>
    <property type="match status" value="1"/>
</dbReference>
<evidence type="ECO:0000256" key="8">
    <source>
        <dbReference type="ARBA" id="ARBA00067099"/>
    </source>
</evidence>
<dbReference type="NCBIfam" id="TIGR00231">
    <property type="entry name" value="small_GTP"/>
    <property type="match status" value="1"/>
</dbReference>
<dbReference type="PROSITE" id="PS51420">
    <property type="entry name" value="RHO"/>
    <property type="match status" value="1"/>
</dbReference>
<keyword evidence="4" id="KW-0342">GTP-binding</keyword>
<dbReference type="GO" id="GO:0005525">
    <property type="term" value="F:GTP binding"/>
    <property type="evidence" value="ECO:0007669"/>
    <property type="project" value="UniProtKB-KW"/>
</dbReference>
<keyword evidence="11" id="KW-1185">Reference proteome</keyword>
<dbReference type="SMART" id="SM00175">
    <property type="entry name" value="RAB"/>
    <property type="match status" value="1"/>
</dbReference>
<evidence type="ECO:0000256" key="4">
    <source>
        <dbReference type="ARBA" id="ARBA00023134"/>
    </source>
</evidence>
<gene>
    <name evidence="10" type="ORF">PPRIM_AZ9-3.1.T0390285</name>
</gene>
<comment type="caution">
    <text evidence="10">The sequence shown here is derived from an EMBL/GenBank/DDBJ whole genome shotgun (WGS) entry which is preliminary data.</text>
</comment>